<protein>
    <submittedName>
        <fullName evidence="1">Uncharacterized protein</fullName>
    </submittedName>
</protein>
<evidence type="ECO:0000313" key="1">
    <source>
        <dbReference type="EMBL" id="CAB4178870.1"/>
    </source>
</evidence>
<dbReference type="EMBL" id="LR796981">
    <property type="protein sequence ID" value="CAB4178870.1"/>
    <property type="molecule type" value="Genomic_DNA"/>
</dbReference>
<evidence type="ECO:0000313" key="2">
    <source>
        <dbReference type="EMBL" id="CAB4220512.1"/>
    </source>
</evidence>
<name>A0A6J5Q2V4_9CAUD</name>
<organism evidence="1">
    <name type="scientific">uncultured Caudovirales phage</name>
    <dbReference type="NCBI Taxonomy" id="2100421"/>
    <lineage>
        <taxon>Viruses</taxon>
        <taxon>Duplodnaviria</taxon>
        <taxon>Heunggongvirae</taxon>
        <taxon>Uroviricota</taxon>
        <taxon>Caudoviricetes</taxon>
        <taxon>Peduoviridae</taxon>
        <taxon>Maltschvirus</taxon>
        <taxon>Maltschvirus maltsch</taxon>
    </lineage>
</organism>
<accession>A0A6J5Q2V4</accession>
<proteinExistence type="predicted"/>
<reference evidence="1" key="1">
    <citation type="submission" date="2020-05" db="EMBL/GenBank/DDBJ databases">
        <authorList>
            <person name="Chiriac C."/>
            <person name="Salcher M."/>
            <person name="Ghai R."/>
            <person name="Kavagutti S V."/>
        </authorList>
    </citation>
    <scope>NUCLEOTIDE SEQUENCE</scope>
</reference>
<gene>
    <name evidence="1" type="ORF">UFOVP1033_27</name>
    <name evidence="2" type="ORF">UFOVP1631_27</name>
</gene>
<sequence length="43" mass="4915">MTTKPRESQQLEVEAMEAKHKAELAKLKEKHSKENKPAIKAVK</sequence>
<dbReference type="EMBL" id="LR797501">
    <property type="protein sequence ID" value="CAB4220512.1"/>
    <property type="molecule type" value="Genomic_DNA"/>
</dbReference>